<accession>A0AAF0R8A4</accession>
<dbReference type="Pfam" id="PF00385">
    <property type="entry name" value="Chromo"/>
    <property type="match status" value="1"/>
</dbReference>
<evidence type="ECO:0000259" key="1">
    <source>
        <dbReference type="PROSITE" id="PS50994"/>
    </source>
</evidence>
<protein>
    <recommendedName>
        <fullName evidence="1">Integrase catalytic domain-containing protein</fullName>
    </recommendedName>
</protein>
<dbReference type="InterPro" id="IPR023780">
    <property type="entry name" value="Chromo_domain"/>
</dbReference>
<dbReference type="SUPFAM" id="SSF53098">
    <property type="entry name" value="Ribonuclease H-like"/>
    <property type="match status" value="1"/>
</dbReference>
<dbReference type="PANTHER" id="PTHR46148">
    <property type="entry name" value="CHROMO DOMAIN-CONTAINING PROTEIN"/>
    <property type="match status" value="1"/>
</dbReference>
<dbReference type="Pfam" id="PF24626">
    <property type="entry name" value="SH3_Tf2-1"/>
    <property type="match status" value="1"/>
</dbReference>
<dbReference type="InterPro" id="IPR012337">
    <property type="entry name" value="RNaseH-like_sf"/>
</dbReference>
<dbReference type="GO" id="GO:0015074">
    <property type="term" value="P:DNA integration"/>
    <property type="evidence" value="ECO:0007669"/>
    <property type="project" value="InterPro"/>
</dbReference>
<dbReference type="EMBL" id="CP133617">
    <property type="protein sequence ID" value="WMV33596.1"/>
    <property type="molecule type" value="Genomic_DNA"/>
</dbReference>
<keyword evidence="3" id="KW-1185">Reference proteome</keyword>
<reference evidence="2" key="1">
    <citation type="submission" date="2023-08" db="EMBL/GenBank/DDBJ databases">
        <title>A de novo genome assembly of Solanum verrucosum Schlechtendal, a Mexican diploid species geographically isolated from the other diploid A-genome species in potato relatives.</title>
        <authorList>
            <person name="Hosaka K."/>
        </authorList>
    </citation>
    <scope>NUCLEOTIDE SEQUENCE</scope>
    <source>
        <tissue evidence="2">Young leaves</tissue>
    </source>
</reference>
<dbReference type="InterPro" id="IPR056924">
    <property type="entry name" value="SH3_Tf2-1"/>
</dbReference>
<dbReference type="InterPro" id="IPR036397">
    <property type="entry name" value="RNaseH_sf"/>
</dbReference>
<feature type="domain" description="Integrase catalytic" evidence="1">
    <location>
        <begin position="1"/>
        <end position="90"/>
    </location>
</feature>
<dbReference type="PROSITE" id="PS50994">
    <property type="entry name" value="INTEGRASE"/>
    <property type="match status" value="1"/>
</dbReference>
<dbReference type="InterPro" id="IPR001584">
    <property type="entry name" value="Integrase_cat-core"/>
</dbReference>
<dbReference type="AlphaFoldDB" id="A0AAF0R8A4"/>
<evidence type="ECO:0000313" key="2">
    <source>
        <dbReference type="EMBL" id="WMV33596.1"/>
    </source>
</evidence>
<sequence length="331" mass="38320">MEVGDDQYGLHHRFTKKDLGSKVNLSTVFHPQTDGQAERTIQTLEDVLRACVIDFKSNWDDHLPLIEFAYNNTYHSSIQMAPYEALYKRRCRSHIGWFQVGECNTPYSNQAKNADFEKLQVQPTVCHPLTVGLIGPDLVHQAIEKVKVKVIQERLKTAQSRQKSYTDVRKRELEFEVNDWVYLKVSPMKRVMRFGKKGKLSPRYIGPNRISKRIGNVAYELELPQELAVIHPVFHISMLKKCMEDPSLIIPTEDIGIKDSLSYEEIPVQILDRQVRKLRTKEVASVKVLWRNQFVEEATWEAEEDMKKIYPHLFEPGEIPEQGTNSLLSAL</sequence>
<dbReference type="Gene3D" id="3.30.420.10">
    <property type="entry name" value="Ribonuclease H-like superfamily/Ribonuclease H"/>
    <property type="match status" value="1"/>
</dbReference>
<proteinExistence type="predicted"/>
<dbReference type="InterPro" id="IPR016197">
    <property type="entry name" value="Chromo-like_dom_sf"/>
</dbReference>
<organism evidence="2 3">
    <name type="scientific">Solanum verrucosum</name>
    <dbReference type="NCBI Taxonomy" id="315347"/>
    <lineage>
        <taxon>Eukaryota</taxon>
        <taxon>Viridiplantae</taxon>
        <taxon>Streptophyta</taxon>
        <taxon>Embryophyta</taxon>
        <taxon>Tracheophyta</taxon>
        <taxon>Spermatophyta</taxon>
        <taxon>Magnoliopsida</taxon>
        <taxon>eudicotyledons</taxon>
        <taxon>Gunneridae</taxon>
        <taxon>Pentapetalae</taxon>
        <taxon>asterids</taxon>
        <taxon>lamiids</taxon>
        <taxon>Solanales</taxon>
        <taxon>Solanaceae</taxon>
        <taxon>Solanoideae</taxon>
        <taxon>Solaneae</taxon>
        <taxon>Solanum</taxon>
    </lineage>
</organism>
<dbReference type="SUPFAM" id="SSF54160">
    <property type="entry name" value="Chromo domain-like"/>
    <property type="match status" value="1"/>
</dbReference>
<name>A0AAF0R8A4_SOLVR</name>
<dbReference type="PANTHER" id="PTHR46148:SF56">
    <property type="entry name" value="RETROTRANSPOSON PROTEIN"/>
    <property type="match status" value="1"/>
</dbReference>
<dbReference type="GO" id="GO:0003676">
    <property type="term" value="F:nucleic acid binding"/>
    <property type="evidence" value="ECO:0007669"/>
    <property type="project" value="InterPro"/>
</dbReference>
<evidence type="ECO:0000313" key="3">
    <source>
        <dbReference type="Proteomes" id="UP001234989"/>
    </source>
</evidence>
<gene>
    <name evidence="2" type="ORF">MTR67_026981</name>
</gene>
<dbReference type="Proteomes" id="UP001234989">
    <property type="component" value="Chromosome 6"/>
</dbReference>